<protein>
    <submittedName>
        <fullName evidence="1">Uncharacterized protein</fullName>
    </submittedName>
</protein>
<gene>
    <name evidence="1" type="ORF">ATO9_02740</name>
</gene>
<dbReference type="EMBL" id="AQQX01000001">
    <property type="protein sequence ID" value="KGM50427.1"/>
    <property type="molecule type" value="Genomic_DNA"/>
</dbReference>
<keyword evidence="2" id="KW-1185">Reference proteome</keyword>
<evidence type="ECO:0000313" key="1">
    <source>
        <dbReference type="EMBL" id="KGM50427.1"/>
    </source>
</evidence>
<proteinExistence type="predicted"/>
<dbReference type="Proteomes" id="UP000030004">
    <property type="component" value="Unassembled WGS sequence"/>
</dbReference>
<reference evidence="1 2" key="1">
    <citation type="journal article" date="2015" name="Antonie Van Leeuwenhoek">
        <title>Pseudooceanicola atlanticus gen. nov. sp. nov., isolated from surface seawater of the Atlantic Ocean and reclassification of Oceanicola batsensis, Oceanicola marinus, Oceanicola nitratireducens, Oceanicola nanhaiensis, Oceanicola antarcticus and Oceanicola flagellatus, as Pseudooceanicola batsensis comb. nov., Pseudooceanicola marinus comb. nov., Pseudooceanicola nitratireducens comb. nov., Pseudooceanicola nanhaiensis comb. nov., Pseudooceanicola antarcticus comb. nov., and Pseudooceanicola flagellatus comb. nov.</title>
        <authorList>
            <person name="Lai Q."/>
            <person name="Li G."/>
            <person name="Liu X."/>
            <person name="Du Y."/>
            <person name="Sun F."/>
            <person name="Shao Z."/>
        </authorList>
    </citation>
    <scope>NUCLEOTIDE SEQUENCE [LARGE SCALE GENOMIC DNA]</scope>
    <source>
        <strain evidence="1 2">22II-s11g</strain>
    </source>
</reference>
<comment type="caution">
    <text evidence="1">The sequence shown here is derived from an EMBL/GenBank/DDBJ whole genome shotgun (WGS) entry which is preliminary data.</text>
</comment>
<dbReference type="AlphaFoldDB" id="A0A0A0EML9"/>
<organism evidence="1 2">
    <name type="scientific">Pseudooceanicola atlanticus</name>
    <dbReference type="NCBI Taxonomy" id="1461694"/>
    <lineage>
        <taxon>Bacteria</taxon>
        <taxon>Pseudomonadati</taxon>
        <taxon>Pseudomonadota</taxon>
        <taxon>Alphaproteobacteria</taxon>
        <taxon>Rhodobacterales</taxon>
        <taxon>Paracoccaceae</taxon>
        <taxon>Pseudooceanicola</taxon>
    </lineage>
</organism>
<name>A0A0A0EML9_9RHOB</name>
<sequence length="134" mass="14563">MALAALTLTGGCITTEMMVKPGVTYDRYERDVVGCATTSTQKVPTNTQVGWAPYVGLYSVDTNSTLRQKHHELCLRDKGYSKVAIPVCEGPDGRAALAQARARQDRARRMSINGQSCYVVLGDGSRFLYTPAEG</sequence>
<evidence type="ECO:0000313" key="2">
    <source>
        <dbReference type="Proteomes" id="UP000030004"/>
    </source>
</evidence>
<accession>A0A0A0EML9</accession>